<dbReference type="PANTHER" id="PTHR44196:SF1">
    <property type="entry name" value="DEHYDROGENASE_REDUCTASE SDR FAMILY MEMBER 7B"/>
    <property type="match status" value="1"/>
</dbReference>
<evidence type="ECO:0000313" key="5">
    <source>
        <dbReference type="Proteomes" id="UP001358417"/>
    </source>
</evidence>
<dbReference type="SMART" id="SM00822">
    <property type="entry name" value="PKS_KR"/>
    <property type="match status" value="1"/>
</dbReference>
<dbReference type="Pfam" id="PF00106">
    <property type="entry name" value="adh_short"/>
    <property type="match status" value="1"/>
</dbReference>
<keyword evidence="2" id="KW-0560">Oxidoreductase</keyword>
<comment type="caution">
    <text evidence="4">The sequence shown here is derived from an EMBL/GenBank/DDBJ whole genome shotgun (WGS) entry which is preliminary data.</text>
</comment>
<dbReference type="InterPro" id="IPR057326">
    <property type="entry name" value="KR_dom"/>
</dbReference>
<dbReference type="InterPro" id="IPR002347">
    <property type="entry name" value="SDR_fam"/>
</dbReference>
<dbReference type="AlphaFoldDB" id="A0AAV9NHU6"/>
<dbReference type="EMBL" id="JAVRRD010000005">
    <property type="protein sequence ID" value="KAK5058537.1"/>
    <property type="molecule type" value="Genomic_DNA"/>
</dbReference>
<feature type="domain" description="Ketoreductase" evidence="3">
    <location>
        <begin position="38"/>
        <end position="234"/>
    </location>
</feature>
<evidence type="ECO:0000256" key="2">
    <source>
        <dbReference type="ARBA" id="ARBA00023002"/>
    </source>
</evidence>
<proteinExistence type="inferred from homology"/>
<keyword evidence="5" id="KW-1185">Reference proteome</keyword>
<evidence type="ECO:0000256" key="1">
    <source>
        <dbReference type="ARBA" id="ARBA00006484"/>
    </source>
</evidence>
<name>A0AAV9NHU6_9EURO</name>
<sequence length="291" mass="31265">MADETLEYTTPFQLTKTIRRDPYDAISPTNPELSAAGKVIIITGGGSGLGAAAAEVWARAGAEGIVVAGRRLANLEETVSKLQAINNGKTKTIAIQADLAKDAEVANLFAETLKTFGRSPDVVLANAGVLIEGKVGETSPDEWWDAMYFIKTQPDPESPRGTFMVTNSGLAGVIVPRVSAYAVSKLGAQRVVEYLHLEYPTLRSFTLLPGVAKTPMLAGQFLKFGLDHVDMTGMLALYLSTSRAEFLRGGLTSVNWDIEETEAHKEEILAGRLLDLKWVQILPAGGGRGFE</sequence>
<organism evidence="4 5">
    <name type="scientific">Exophiala bonariae</name>
    <dbReference type="NCBI Taxonomy" id="1690606"/>
    <lineage>
        <taxon>Eukaryota</taxon>
        <taxon>Fungi</taxon>
        <taxon>Dikarya</taxon>
        <taxon>Ascomycota</taxon>
        <taxon>Pezizomycotina</taxon>
        <taxon>Eurotiomycetes</taxon>
        <taxon>Chaetothyriomycetidae</taxon>
        <taxon>Chaetothyriales</taxon>
        <taxon>Herpotrichiellaceae</taxon>
        <taxon>Exophiala</taxon>
    </lineage>
</organism>
<dbReference type="Gene3D" id="3.40.50.720">
    <property type="entry name" value="NAD(P)-binding Rossmann-like Domain"/>
    <property type="match status" value="1"/>
</dbReference>
<dbReference type="GO" id="GO:0016491">
    <property type="term" value="F:oxidoreductase activity"/>
    <property type="evidence" value="ECO:0007669"/>
    <property type="project" value="UniProtKB-KW"/>
</dbReference>
<dbReference type="RefSeq" id="XP_064709060.1">
    <property type="nucleotide sequence ID" value="XM_064854334.1"/>
</dbReference>
<evidence type="ECO:0000313" key="4">
    <source>
        <dbReference type="EMBL" id="KAK5058537.1"/>
    </source>
</evidence>
<dbReference type="InterPro" id="IPR036291">
    <property type="entry name" value="NAD(P)-bd_dom_sf"/>
</dbReference>
<accession>A0AAV9NHU6</accession>
<reference evidence="4 5" key="1">
    <citation type="submission" date="2023-08" db="EMBL/GenBank/DDBJ databases">
        <title>Black Yeasts Isolated from many extreme environments.</title>
        <authorList>
            <person name="Coleine C."/>
            <person name="Stajich J.E."/>
            <person name="Selbmann L."/>
        </authorList>
    </citation>
    <scope>NUCLEOTIDE SEQUENCE [LARGE SCALE GENOMIC DNA]</scope>
    <source>
        <strain evidence="4 5">CCFEE 5792</strain>
    </source>
</reference>
<protein>
    <recommendedName>
        <fullName evidence="3">Ketoreductase domain-containing protein</fullName>
    </recommendedName>
</protein>
<dbReference type="PRINTS" id="PR00081">
    <property type="entry name" value="GDHRDH"/>
</dbReference>
<dbReference type="SUPFAM" id="SSF51735">
    <property type="entry name" value="NAD(P)-binding Rossmann-fold domains"/>
    <property type="match status" value="1"/>
</dbReference>
<gene>
    <name evidence="4" type="ORF">LTR84_010800</name>
</gene>
<comment type="similarity">
    <text evidence="1">Belongs to the short-chain dehydrogenases/reductases (SDR) family.</text>
</comment>
<dbReference type="GeneID" id="89978955"/>
<dbReference type="Proteomes" id="UP001358417">
    <property type="component" value="Unassembled WGS sequence"/>
</dbReference>
<dbReference type="PANTHER" id="PTHR44196">
    <property type="entry name" value="DEHYDROGENASE/REDUCTASE SDR FAMILY MEMBER 7B"/>
    <property type="match status" value="1"/>
</dbReference>
<dbReference type="GO" id="GO:0016020">
    <property type="term" value="C:membrane"/>
    <property type="evidence" value="ECO:0007669"/>
    <property type="project" value="TreeGrafter"/>
</dbReference>
<evidence type="ECO:0000259" key="3">
    <source>
        <dbReference type="SMART" id="SM00822"/>
    </source>
</evidence>